<name>A0A0V1HVH5_9BILA</name>
<evidence type="ECO:0000313" key="1">
    <source>
        <dbReference type="EMBL" id="KRZ14098.1"/>
    </source>
</evidence>
<sequence length="75" mass="8654">MTNYTVLPVFSGKIRVIGIDWTDQLCSYVVRVNIDTYYTLVVKDRDLEVISTIRPVSNSPKDNRIRAVLLLRLKV</sequence>
<dbReference type="AlphaFoldDB" id="A0A0V1HVH5"/>
<comment type="caution">
    <text evidence="1">The sequence shown here is derived from an EMBL/GenBank/DDBJ whole genome shotgun (WGS) entry which is preliminary data.</text>
</comment>
<accession>A0A0V1HVH5</accession>
<reference evidence="1 2" key="1">
    <citation type="submission" date="2015-01" db="EMBL/GenBank/DDBJ databases">
        <title>Evolution of Trichinella species and genotypes.</title>
        <authorList>
            <person name="Korhonen P.K."/>
            <person name="Edoardo P."/>
            <person name="Giuseppe L.R."/>
            <person name="Gasser R.B."/>
        </authorList>
    </citation>
    <scope>NUCLEOTIDE SEQUENCE [LARGE SCALE GENOMIC DNA]</scope>
    <source>
        <strain evidence="1">ISS1029</strain>
    </source>
</reference>
<keyword evidence="2" id="KW-1185">Reference proteome</keyword>
<protein>
    <submittedName>
        <fullName evidence="1">Uncharacterized protein</fullName>
    </submittedName>
</protein>
<dbReference type="EMBL" id="JYDP01000027">
    <property type="protein sequence ID" value="KRZ14098.1"/>
    <property type="molecule type" value="Genomic_DNA"/>
</dbReference>
<gene>
    <name evidence="1" type="ORF">T11_15221</name>
</gene>
<proteinExistence type="predicted"/>
<evidence type="ECO:0000313" key="2">
    <source>
        <dbReference type="Proteomes" id="UP000055024"/>
    </source>
</evidence>
<organism evidence="1 2">
    <name type="scientific">Trichinella zimbabwensis</name>
    <dbReference type="NCBI Taxonomy" id="268475"/>
    <lineage>
        <taxon>Eukaryota</taxon>
        <taxon>Metazoa</taxon>
        <taxon>Ecdysozoa</taxon>
        <taxon>Nematoda</taxon>
        <taxon>Enoplea</taxon>
        <taxon>Dorylaimia</taxon>
        <taxon>Trichinellida</taxon>
        <taxon>Trichinellidae</taxon>
        <taxon>Trichinella</taxon>
    </lineage>
</organism>
<dbReference type="Proteomes" id="UP000055024">
    <property type="component" value="Unassembled WGS sequence"/>
</dbReference>